<dbReference type="PaxDb" id="39947-A0A0P0VVW9"/>
<dbReference type="AlphaFoldDB" id="A0A0P0VVW9"/>
<feature type="non-terminal residue" evidence="1">
    <location>
        <position position="1"/>
    </location>
</feature>
<organism evidence="1 2">
    <name type="scientific">Oryza sativa subsp. japonica</name>
    <name type="common">Rice</name>
    <dbReference type="NCBI Taxonomy" id="39947"/>
    <lineage>
        <taxon>Eukaryota</taxon>
        <taxon>Viridiplantae</taxon>
        <taxon>Streptophyta</taxon>
        <taxon>Embryophyta</taxon>
        <taxon>Tracheophyta</taxon>
        <taxon>Spermatophyta</taxon>
        <taxon>Magnoliopsida</taxon>
        <taxon>Liliopsida</taxon>
        <taxon>Poales</taxon>
        <taxon>Poaceae</taxon>
        <taxon>BOP clade</taxon>
        <taxon>Oryzoideae</taxon>
        <taxon>Oryzeae</taxon>
        <taxon>Oryzinae</taxon>
        <taxon>Oryza</taxon>
        <taxon>Oryza sativa</taxon>
    </lineage>
</organism>
<dbReference type="Proteomes" id="UP000059680">
    <property type="component" value="Chromosome 3"/>
</dbReference>
<reference evidence="1 2" key="2">
    <citation type="journal article" date="2013" name="Plant Cell Physiol.">
        <title>Rice Annotation Project Database (RAP-DB): an integrative and interactive database for rice genomics.</title>
        <authorList>
            <person name="Sakai H."/>
            <person name="Lee S.S."/>
            <person name="Tanaka T."/>
            <person name="Numa H."/>
            <person name="Kim J."/>
            <person name="Kawahara Y."/>
            <person name="Wakimoto H."/>
            <person name="Yang C.C."/>
            <person name="Iwamoto M."/>
            <person name="Abe T."/>
            <person name="Yamada Y."/>
            <person name="Muto A."/>
            <person name="Inokuchi H."/>
            <person name="Ikemura T."/>
            <person name="Matsumoto T."/>
            <person name="Sasaki T."/>
            <person name="Itoh T."/>
        </authorList>
    </citation>
    <scope>NUCLEOTIDE SEQUENCE [LARGE SCALE GENOMIC DNA]</scope>
    <source>
        <strain evidence="2">cv. Nipponbare</strain>
    </source>
</reference>
<reference evidence="2" key="1">
    <citation type="journal article" date="2005" name="Nature">
        <title>The map-based sequence of the rice genome.</title>
        <authorList>
            <consortium name="International rice genome sequencing project (IRGSP)"/>
            <person name="Matsumoto T."/>
            <person name="Wu J."/>
            <person name="Kanamori H."/>
            <person name="Katayose Y."/>
            <person name="Fujisawa M."/>
            <person name="Namiki N."/>
            <person name="Mizuno H."/>
            <person name="Yamamoto K."/>
            <person name="Antonio B.A."/>
            <person name="Baba T."/>
            <person name="Sakata K."/>
            <person name="Nagamura Y."/>
            <person name="Aoki H."/>
            <person name="Arikawa K."/>
            <person name="Arita K."/>
            <person name="Bito T."/>
            <person name="Chiden Y."/>
            <person name="Fujitsuka N."/>
            <person name="Fukunaka R."/>
            <person name="Hamada M."/>
            <person name="Harada C."/>
            <person name="Hayashi A."/>
            <person name="Hijishita S."/>
            <person name="Honda M."/>
            <person name="Hosokawa S."/>
            <person name="Ichikawa Y."/>
            <person name="Idonuma A."/>
            <person name="Iijima M."/>
            <person name="Ikeda M."/>
            <person name="Ikeno M."/>
            <person name="Ito K."/>
            <person name="Ito S."/>
            <person name="Ito T."/>
            <person name="Ito Y."/>
            <person name="Ito Y."/>
            <person name="Iwabuchi A."/>
            <person name="Kamiya K."/>
            <person name="Karasawa W."/>
            <person name="Kurita K."/>
            <person name="Katagiri S."/>
            <person name="Kikuta A."/>
            <person name="Kobayashi H."/>
            <person name="Kobayashi N."/>
            <person name="Machita K."/>
            <person name="Maehara T."/>
            <person name="Masukawa M."/>
            <person name="Mizubayashi T."/>
            <person name="Mukai Y."/>
            <person name="Nagasaki H."/>
            <person name="Nagata Y."/>
            <person name="Naito S."/>
            <person name="Nakashima M."/>
            <person name="Nakama Y."/>
            <person name="Nakamichi Y."/>
            <person name="Nakamura M."/>
            <person name="Meguro A."/>
            <person name="Negishi M."/>
            <person name="Ohta I."/>
            <person name="Ohta T."/>
            <person name="Okamoto M."/>
            <person name="Ono N."/>
            <person name="Saji S."/>
            <person name="Sakaguchi M."/>
            <person name="Sakai K."/>
            <person name="Shibata M."/>
            <person name="Shimokawa T."/>
            <person name="Song J."/>
            <person name="Takazaki Y."/>
            <person name="Terasawa K."/>
            <person name="Tsugane M."/>
            <person name="Tsuji K."/>
            <person name="Ueda S."/>
            <person name="Waki K."/>
            <person name="Yamagata H."/>
            <person name="Yamamoto M."/>
            <person name="Yamamoto S."/>
            <person name="Yamane H."/>
            <person name="Yoshiki S."/>
            <person name="Yoshihara R."/>
            <person name="Yukawa K."/>
            <person name="Zhong H."/>
            <person name="Yano M."/>
            <person name="Yuan Q."/>
            <person name="Ouyang S."/>
            <person name="Liu J."/>
            <person name="Jones K.M."/>
            <person name="Gansberger K."/>
            <person name="Moffat K."/>
            <person name="Hill J."/>
            <person name="Bera J."/>
            <person name="Fadrosh D."/>
            <person name="Jin S."/>
            <person name="Johri S."/>
            <person name="Kim M."/>
            <person name="Overton L."/>
            <person name="Reardon M."/>
            <person name="Tsitrin T."/>
            <person name="Vuong H."/>
            <person name="Weaver B."/>
            <person name="Ciecko A."/>
            <person name="Tallon L."/>
            <person name="Jackson J."/>
            <person name="Pai G."/>
            <person name="Aken S.V."/>
            <person name="Utterback T."/>
            <person name="Reidmuller S."/>
            <person name="Feldblyum T."/>
            <person name="Hsiao J."/>
            <person name="Zismann V."/>
            <person name="Iobst S."/>
            <person name="de Vazeille A.R."/>
            <person name="Buell C.R."/>
            <person name="Ying K."/>
            <person name="Li Y."/>
            <person name="Lu T."/>
            <person name="Huang Y."/>
            <person name="Zhao Q."/>
            <person name="Feng Q."/>
            <person name="Zhang L."/>
            <person name="Zhu J."/>
            <person name="Weng Q."/>
            <person name="Mu J."/>
            <person name="Lu Y."/>
            <person name="Fan D."/>
            <person name="Liu Y."/>
            <person name="Guan J."/>
            <person name="Zhang Y."/>
            <person name="Yu S."/>
            <person name="Liu X."/>
            <person name="Zhang Y."/>
            <person name="Hong G."/>
            <person name="Han B."/>
            <person name="Choisne N."/>
            <person name="Demange N."/>
            <person name="Orjeda G."/>
            <person name="Samain S."/>
            <person name="Cattolico L."/>
            <person name="Pelletier E."/>
            <person name="Couloux A."/>
            <person name="Segurens B."/>
            <person name="Wincker P."/>
            <person name="D'Hont A."/>
            <person name="Scarpelli C."/>
            <person name="Weissenbach J."/>
            <person name="Salanoubat M."/>
            <person name="Quetier F."/>
            <person name="Yu Y."/>
            <person name="Kim H.R."/>
            <person name="Rambo T."/>
            <person name="Currie J."/>
            <person name="Collura K."/>
            <person name="Luo M."/>
            <person name="Yang T."/>
            <person name="Ammiraju J.S.S."/>
            <person name="Engler F."/>
            <person name="Soderlund C."/>
            <person name="Wing R.A."/>
            <person name="Palmer L.E."/>
            <person name="de la Bastide M."/>
            <person name="Spiegel L."/>
            <person name="Nascimento L."/>
            <person name="Zutavern T."/>
            <person name="O'Shaughnessy A."/>
            <person name="Dike S."/>
            <person name="Dedhia N."/>
            <person name="Preston R."/>
            <person name="Balija V."/>
            <person name="McCombie W.R."/>
            <person name="Chow T."/>
            <person name="Chen H."/>
            <person name="Chung M."/>
            <person name="Chen C."/>
            <person name="Shaw J."/>
            <person name="Wu H."/>
            <person name="Hsiao K."/>
            <person name="Chao Y."/>
            <person name="Chu M."/>
            <person name="Cheng C."/>
            <person name="Hour A."/>
            <person name="Lee P."/>
            <person name="Lin S."/>
            <person name="Lin Y."/>
            <person name="Liou J."/>
            <person name="Liu S."/>
            <person name="Hsing Y."/>
            <person name="Raghuvanshi S."/>
            <person name="Mohanty A."/>
            <person name="Bharti A.K."/>
            <person name="Gaur A."/>
            <person name="Gupta V."/>
            <person name="Kumar D."/>
            <person name="Ravi V."/>
            <person name="Vij S."/>
            <person name="Kapur A."/>
            <person name="Khurana P."/>
            <person name="Khurana P."/>
            <person name="Khurana J.P."/>
            <person name="Tyagi A.K."/>
            <person name="Gaikwad K."/>
            <person name="Singh A."/>
            <person name="Dalal V."/>
            <person name="Srivastava S."/>
            <person name="Dixit A."/>
            <person name="Pal A.K."/>
            <person name="Ghazi I.A."/>
            <person name="Yadav M."/>
            <person name="Pandit A."/>
            <person name="Bhargava A."/>
            <person name="Sureshbabu K."/>
            <person name="Batra K."/>
            <person name="Sharma T.R."/>
            <person name="Mohapatra T."/>
            <person name="Singh N.K."/>
            <person name="Messing J."/>
            <person name="Nelson A.B."/>
            <person name="Fuks G."/>
            <person name="Kavchok S."/>
            <person name="Keizer G."/>
            <person name="Linton E."/>
            <person name="Llaca V."/>
            <person name="Song R."/>
            <person name="Tanyolac B."/>
            <person name="Young S."/>
            <person name="Ho-Il K."/>
            <person name="Hahn J.H."/>
            <person name="Sangsakoo G."/>
            <person name="Vanavichit A."/>
            <person name="de Mattos Luiz.A.T."/>
            <person name="Zimmer P.D."/>
            <person name="Malone G."/>
            <person name="Dellagostin O."/>
            <person name="de Oliveira A.C."/>
            <person name="Bevan M."/>
            <person name="Bancroft I."/>
            <person name="Minx P."/>
            <person name="Cordum H."/>
            <person name="Wilson R."/>
            <person name="Cheng Z."/>
            <person name="Jin W."/>
            <person name="Jiang J."/>
            <person name="Leong S.A."/>
            <person name="Iwama H."/>
            <person name="Gojobori T."/>
            <person name="Itoh T."/>
            <person name="Niimura Y."/>
            <person name="Fujii Y."/>
            <person name="Habara T."/>
            <person name="Sakai H."/>
            <person name="Sato Y."/>
            <person name="Wilson G."/>
            <person name="Kumar K."/>
            <person name="McCouch S."/>
            <person name="Juretic N."/>
            <person name="Hoen D."/>
            <person name="Wright S."/>
            <person name="Bruskiewich R."/>
            <person name="Bureau T."/>
            <person name="Miyao A."/>
            <person name="Hirochika H."/>
            <person name="Nishikawa T."/>
            <person name="Kadowaki K."/>
            <person name="Sugiura M."/>
            <person name="Burr B."/>
            <person name="Sasaki T."/>
        </authorList>
    </citation>
    <scope>NUCLEOTIDE SEQUENCE [LARGE SCALE GENOMIC DNA]</scope>
    <source>
        <strain evidence="2">cv. Nipponbare</strain>
    </source>
</reference>
<evidence type="ECO:0000313" key="2">
    <source>
        <dbReference type="Proteomes" id="UP000059680"/>
    </source>
</evidence>
<dbReference type="InParanoid" id="A0A0P0VVW9"/>
<reference evidence="1 2" key="3">
    <citation type="journal article" date="2013" name="Rice">
        <title>Improvement of the Oryza sativa Nipponbare reference genome using next generation sequence and optical map data.</title>
        <authorList>
            <person name="Kawahara Y."/>
            <person name="de la Bastide M."/>
            <person name="Hamilton J.P."/>
            <person name="Kanamori H."/>
            <person name="McCombie W.R."/>
            <person name="Ouyang S."/>
            <person name="Schwartz D.C."/>
            <person name="Tanaka T."/>
            <person name="Wu J."/>
            <person name="Zhou S."/>
            <person name="Childs K.L."/>
            <person name="Davidson R.M."/>
            <person name="Lin H."/>
            <person name="Quesada-Ocampo L."/>
            <person name="Vaillancourt B."/>
            <person name="Sakai H."/>
            <person name="Lee S.S."/>
            <person name="Kim J."/>
            <person name="Numa H."/>
            <person name="Itoh T."/>
            <person name="Buell C.R."/>
            <person name="Matsumoto T."/>
        </authorList>
    </citation>
    <scope>NUCLEOTIDE SEQUENCE [LARGE SCALE GENOMIC DNA]</scope>
    <source>
        <strain evidence="2">cv. Nipponbare</strain>
    </source>
</reference>
<accession>A0A0P0VVW9</accession>
<protein>
    <submittedName>
        <fullName evidence="1">Os03g0267550 protein</fullName>
    </submittedName>
</protein>
<dbReference type="Gramene" id="Os03t0267550-00">
    <property type="protein sequence ID" value="Os03t0267550-00"/>
    <property type="gene ID" value="Os03g0267550"/>
</dbReference>
<proteinExistence type="predicted"/>
<dbReference type="EMBL" id="AP014959">
    <property type="protein sequence ID" value="BAS83429.1"/>
    <property type="molecule type" value="Genomic_DNA"/>
</dbReference>
<name>A0A0P0VVW9_ORYSJ</name>
<keyword evidence="2" id="KW-1185">Reference proteome</keyword>
<feature type="non-terminal residue" evidence="1">
    <location>
        <position position="159"/>
    </location>
</feature>
<gene>
    <name evidence="1" type="ordered locus">Os03g0267550</name>
    <name evidence="1" type="ORF">OSNPB_030267550</name>
</gene>
<sequence>LEVAGRQEAVHGESPDVEVDLLDVPHLLHSRPRVAVAAVPEADERDGGAAGVRDVDAVDGAVVVEVRLHGGLPEDAAVSARLDLQQVRVLQLHQQARPLAEVPPHRVPDDLHAAAVARPQARRLRLHLEHEAVLAVHAPLADAHRVREQARRQHRVKSL</sequence>
<evidence type="ECO:0000313" key="1">
    <source>
        <dbReference type="EMBL" id="BAS83429.1"/>
    </source>
</evidence>